<gene>
    <name evidence="1" type="ORF">CO097_03760</name>
</gene>
<evidence type="ECO:0008006" key="3">
    <source>
        <dbReference type="Google" id="ProtNLM"/>
    </source>
</evidence>
<protein>
    <recommendedName>
        <fullName evidence="3">Porin domain-containing protein</fullName>
    </recommendedName>
</protein>
<reference evidence="1 2" key="1">
    <citation type="submission" date="2017-09" db="EMBL/GenBank/DDBJ databases">
        <title>Depth-based differentiation of microbial function through sediment-hosted aquifers and enrichment of novel symbionts in the deep terrestrial subsurface.</title>
        <authorList>
            <person name="Probst A.J."/>
            <person name="Ladd B."/>
            <person name="Jarett J.K."/>
            <person name="Geller-Mcgrath D.E."/>
            <person name="Sieber C.M."/>
            <person name="Emerson J.B."/>
            <person name="Anantharaman K."/>
            <person name="Thomas B.C."/>
            <person name="Malmstrom R."/>
            <person name="Stieglmeier M."/>
            <person name="Klingl A."/>
            <person name="Woyke T."/>
            <person name="Ryan C.M."/>
            <person name="Banfield J.F."/>
        </authorList>
    </citation>
    <scope>NUCLEOTIDE SEQUENCE [LARGE SCALE GENOMIC DNA]</scope>
    <source>
        <strain evidence="1">CG_4_9_14_3_um_filter_33_16</strain>
    </source>
</reference>
<sequence length="380" mass="40056">ATLSDEAEITFTATINDQTTAGVTVTATDVLSGAPAYAVAWSGFFVDYKGADLQLRVGKVKPATIGLGLIFDSDDFDGFLATWVWDTENDLGDWTLFGDVKDYYVANISFALGDEDEVAVGVTASYDPLALGMAGSLDLAFTLGDDDETTIAAEAGVFYATTLTYAGALTIDTSLDDLGLAIDAHYVTAGFVPSTSGFTADRFGVGVEATYPLTEKVDGTLSWDYAMDSAMAAVVTHTIEGDLVYTVNADTSETAELDATYNVLTSGITASAAYLNYPLADDYVLSGKVAYDYPAATYAGVATLVYTIASDMKLTAEGRVDSNGAAFWSAEAQLAYNLGTNTDLTVGYEQNTWSDDINDYDAMTISDTLGTLSAGLEVTF</sequence>
<evidence type="ECO:0000313" key="1">
    <source>
        <dbReference type="EMBL" id="PJB57010.1"/>
    </source>
</evidence>
<dbReference type="EMBL" id="PFTV01000091">
    <property type="protein sequence ID" value="PJB57010.1"/>
    <property type="molecule type" value="Genomic_DNA"/>
</dbReference>
<evidence type="ECO:0000313" key="2">
    <source>
        <dbReference type="Proteomes" id="UP000228560"/>
    </source>
</evidence>
<accession>A0A2M8CD87</accession>
<dbReference type="AlphaFoldDB" id="A0A2M8CD87"/>
<proteinExistence type="predicted"/>
<comment type="caution">
    <text evidence="1">The sequence shown here is derived from an EMBL/GenBank/DDBJ whole genome shotgun (WGS) entry which is preliminary data.</text>
</comment>
<feature type="non-terminal residue" evidence="1">
    <location>
        <position position="1"/>
    </location>
</feature>
<organism evidence="1 2">
    <name type="scientific">Candidatus Infernicultor aquiphilus</name>
    <dbReference type="NCBI Taxonomy" id="1805029"/>
    <lineage>
        <taxon>Bacteria</taxon>
        <taxon>Pseudomonadati</taxon>
        <taxon>Atribacterota</taxon>
        <taxon>Candidatus Phoenicimicrobiia</taxon>
        <taxon>Candidatus Pheonicimicrobiales</taxon>
        <taxon>Candidatus Phoenicimicrobiaceae</taxon>
        <taxon>Candidatus Infernicultor</taxon>
    </lineage>
</organism>
<dbReference type="Proteomes" id="UP000228560">
    <property type="component" value="Unassembled WGS sequence"/>
</dbReference>
<name>A0A2M8CD87_9BACT</name>